<dbReference type="Pfam" id="PF00171">
    <property type="entry name" value="Aldedh"/>
    <property type="match status" value="1"/>
</dbReference>
<dbReference type="InterPro" id="IPR012394">
    <property type="entry name" value="Aldehyde_DH_NAD(P)"/>
</dbReference>
<dbReference type="EMBL" id="JAPWTJ010002184">
    <property type="protein sequence ID" value="KAJ8967455.1"/>
    <property type="molecule type" value="Genomic_DNA"/>
</dbReference>
<name>A0ABQ9IW69_9CUCU</name>
<evidence type="ECO:0000313" key="4">
    <source>
        <dbReference type="EMBL" id="KAJ8967455.1"/>
    </source>
</evidence>
<dbReference type="PANTHER" id="PTHR43570">
    <property type="entry name" value="ALDEHYDE DEHYDROGENASE"/>
    <property type="match status" value="1"/>
</dbReference>
<organism evidence="4 5">
    <name type="scientific">Molorchus minor</name>
    <dbReference type="NCBI Taxonomy" id="1323400"/>
    <lineage>
        <taxon>Eukaryota</taxon>
        <taxon>Metazoa</taxon>
        <taxon>Ecdysozoa</taxon>
        <taxon>Arthropoda</taxon>
        <taxon>Hexapoda</taxon>
        <taxon>Insecta</taxon>
        <taxon>Pterygota</taxon>
        <taxon>Neoptera</taxon>
        <taxon>Endopterygota</taxon>
        <taxon>Coleoptera</taxon>
        <taxon>Polyphaga</taxon>
        <taxon>Cucujiformia</taxon>
        <taxon>Chrysomeloidea</taxon>
        <taxon>Cerambycidae</taxon>
        <taxon>Lamiinae</taxon>
        <taxon>Monochamini</taxon>
        <taxon>Molorchus</taxon>
    </lineage>
</organism>
<keyword evidence="2" id="KW-0560">Oxidoreductase</keyword>
<comment type="similarity">
    <text evidence="1">Belongs to the aldehyde dehydrogenase family.</text>
</comment>
<dbReference type="SUPFAM" id="SSF53720">
    <property type="entry name" value="ALDH-like"/>
    <property type="match status" value="1"/>
</dbReference>
<evidence type="ECO:0000259" key="3">
    <source>
        <dbReference type="Pfam" id="PF00171"/>
    </source>
</evidence>
<keyword evidence="5" id="KW-1185">Reference proteome</keyword>
<proteinExistence type="inferred from homology"/>
<evidence type="ECO:0000313" key="5">
    <source>
        <dbReference type="Proteomes" id="UP001162164"/>
    </source>
</evidence>
<evidence type="ECO:0000256" key="1">
    <source>
        <dbReference type="ARBA" id="ARBA00009986"/>
    </source>
</evidence>
<dbReference type="Proteomes" id="UP001162164">
    <property type="component" value="Unassembled WGS sequence"/>
</dbReference>
<accession>A0ABQ9IW69</accession>
<evidence type="ECO:0000256" key="2">
    <source>
        <dbReference type="ARBA" id="ARBA00023002"/>
    </source>
</evidence>
<gene>
    <name evidence="4" type="ORF">NQ317_017099</name>
</gene>
<dbReference type="InterPro" id="IPR016161">
    <property type="entry name" value="Ald_DH/histidinol_DH"/>
</dbReference>
<feature type="domain" description="Aldehyde dehydrogenase" evidence="3">
    <location>
        <begin position="2"/>
        <end position="70"/>
    </location>
</feature>
<dbReference type="InterPro" id="IPR016163">
    <property type="entry name" value="Ald_DH_C"/>
</dbReference>
<protein>
    <recommendedName>
        <fullName evidence="3">Aldehyde dehydrogenase domain-containing protein</fullName>
    </recommendedName>
</protein>
<comment type="caution">
    <text evidence="4">The sequence shown here is derived from an EMBL/GenBank/DDBJ whole genome shotgun (WGS) entry which is preliminary data.</text>
</comment>
<dbReference type="Gene3D" id="3.40.309.10">
    <property type="entry name" value="Aldehyde Dehydrogenase, Chain A, domain 2"/>
    <property type="match status" value="1"/>
</dbReference>
<reference evidence="4" key="1">
    <citation type="journal article" date="2023" name="Insect Mol. Biol.">
        <title>Genome sequencing provides insights into the evolution of gene families encoding plant cell wall-degrading enzymes in longhorned beetles.</title>
        <authorList>
            <person name="Shin N.R."/>
            <person name="Okamura Y."/>
            <person name="Kirsch R."/>
            <person name="Pauchet Y."/>
        </authorList>
    </citation>
    <scope>NUCLEOTIDE SEQUENCE</scope>
    <source>
        <strain evidence="4">MMC_N1</strain>
    </source>
</reference>
<dbReference type="PANTHER" id="PTHR43570:SF16">
    <property type="entry name" value="ALDEHYDE DEHYDROGENASE TYPE III, ISOFORM Q"/>
    <property type="match status" value="1"/>
</dbReference>
<dbReference type="InterPro" id="IPR015590">
    <property type="entry name" value="Aldehyde_DH_dom"/>
</dbReference>
<sequence>MVMQEEIFGPVLPIINVESLDEAINFINSREKPLTISFLERTSSGSVTINDTLMQATADGLPFGGVGNSVH</sequence>